<feature type="domain" description="AAA+ ATPase" evidence="2">
    <location>
        <begin position="169"/>
        <end position="366"/>
    </location>
</feature>
<reference evidence="3 4" key="1">
    <citation type="submission" date="2009-05" db="EMBL/GenBank/DDBJ databases">
        <authorList>
            <person name="Setubal J.C."/>
            <person name="Boyle S."/>
            <person name="Crasta O.R."/>
            <person name="Gillespie J.J."/>
            <person name="Kenyon R.W."/>
            <person name="Lu J."/>
            <person name="Mane S."/>
            <person name="Nagrani S."/>
            <person name="Shallom J.M."/>
            <person name="Shallom S."/>
            <person name="Shukla M."/>
            <person name="Snyder E.E."/>
            <person name="Sobral B.W."/>
            <person name="Wattam A.R."/>
            <person name="Will R."/>
            <person name="Williams K."/>
            <person name="Yoo H."/>
            <person name="Munk C."/>
            <person name="Tapia R."/>
            <person name="Green L."/>
            <person name="Rogers Y."/>
            <person name="Detter J.C."/>
            <person name="Bruce D."/>
            <person name="Brettin T.S."/>
            <person name="Tsolis R."/>
        </authorList>
    </citation>
    <scope>NUCLEOTIDE SEQUENCE [LARGE SCALE GENOMIC DNA]</scope>
    <source>
        <strain evidence="3 4">LMG 3301</strain>
    </source>
</reference>
<gene>
    <name evidence="3" type="ORF">OINT_1001514</name>
</gene>
<dbReference type="EMBL" id="ACQA01000001">
    <property type="protein sequence ID" value="EEQ96101.1"/>
    <property type="molecule type" value="Genomic_DNA"/>
</dbReference>
<dbReference type="PANTHER" id="PTHR42957:SF1">
    <property type="entry name" value="HELICASE MJ1565-RELATED"/>
    <property type="match status" value="1"/>
</dbReference>
<dbReference type="Pfam" id="PF01935">
    <property type="entry name" value="DUF87"/>
    <property type="match status" value="1"/>
</dbReference>
<comment type="caution">
    <text evidence="3">The sequence shown here is derived from an EMBL/GenBank/DDBJ whole genome shotgun (WGS) entry which is preliminary data.</text>
</comment>
<organism evidence="3 4">
    <name type="scientific">Brucella intermedia LMG 3301</name>
    <dbReference type="NCBI Taxonomy" id="641118"/>
    <lineage>
        <taxon>Bacteria</taxon>
        <taxon>Pseudomonadati</taxon>
        <taxon>Pseudomonadota</taxon>
        <taxon>Alphaproteobacteria</taxon>
        <taxon>Hyphomicrobiales</taxon>
        <taxon>Brucellaceae</taxon>
        <taxon>Brucella/Ochrobactrum group</taxon>
        <taxon>Brucella</taxon>
    </lineage>
</organism>
<accession>C4WEH2</accession>
<evidence type="ECO:0000256" key="1">
    <source>
        <dbReference type="SAM" id="MobiDB-lite"/>
    </source>
</evidence>
<dbReference type="InterPro" id="IPR027417">
    <property type="entry name" value="P-loop_NTPase"/>
</dbReference>
<dbReference type="HOGENOM" id="CLU_023842_0_0_5"/>
<dbReference type="SUPFAM" id="SSF52540">
    <property type="entry name" value="P-loop containing nucleoside triphosphate hydrolases"/>
    <property type="match status" value="1"/>
</dbReference>
<sequence length="631" mass="69075">MGQAGSMSEIGDNSGAREHGAYVQRNRTEGYVIQCDGEGAIVSALSGPSSAASDDYWAVGQLISIRSGDNRVVGLIRNVLVPGDVWIRGGDNTLHVHVEFLGEVRVQSNGQTTFNGGISQFPHPGAIAHRIRASDLAAIYAQTGHSSVSIGTLTQDATVPAHISVDDLISRHFAIVGTTGVGKSSAVMLLLRRIVAEKPNLRVLILDPHNEFASAFPDLAVAVDQTNIELPFWMLRLEEFADVIFRGRAPDPTELDILRDLVQLAREKMQGTEPLSAKTLRRQLADRQSVSADTPVAYRLPDLIALIDERMGLLDSKAERPYLRSLKARLESISADPRFRFMFAVTGGPETMRHAIGRIFRIPQNGKPICTFQLAGLPSEVVNAVASVLCRLAFDIALSSEGSLQTLVICEEAHRYIPADRDAGFWPTRQAIARIAKEGRKYGSYLGVISQRPGELDATILSQCNSIFAMRLGNERDQEIIKGAIRGGAQSMAGFLSSIANREAIAFGEAFSTPMRLTFETIPSHQLPGRSKSESALSGWRNDGKISLDRIVEKLRAFESSSQAEPVDRLADDDNLWGNPVSTSHRDHASIGEQFHRAPSLKPQTRLSLDTKQGIEKMGELVRSFRKDRER</sequence>
<dbReference type="InterPro" id="IPR002789">
    <property type="entry name" value="HerA_central"/>
</dbReference>
<dbReference type="Gene3D" id="3.40.50.300">
    <property type="entry name" value="P-loop containing nucleotide triphosphate hydrolases"/>
    <property type="match status" value="2"/>
</dbReference>
<dbReference type="InterPro" id="IPR008571">
    <property type="entry name" value="HerA-like"/>
</dbReference>
<dbReference type="SMART" id="SM00382">
    <property type="entry name" value="AAA"/>
    <property type="match status" value="1"/>
</dbReference>
<name>C4WEH2_9HYPH</name>
<evidence type="ECO:0000313" key="3">
    <source>
        <dbReference type="EMBL" id="EEQ96101.1"/>
    </source>
</evidence>
<dbReference type="Proteomes" id="UP000004386">
    <property type="component" value="Unassembled WGS sequence"/>
</dbReference>
<dbReference type="InterPro" id="IPR003593">
    <property type="entry name" value="AAA+_ATPase"/>
</dbReference>
<dbReference type="PANTHER" id="PTHR42957">
    <property type="entry name" value="HELICASE MJ1565-RELATED"/>
    <property type="match status" value="1"/>
</dbReference>
<evidence type="ECO:0000313" key="4">
    <source>
        <dbReference type="Proteomes" id="UP000004386"/>
    </source>
</evidence>
<feature type="region of interest" description="Disordered" evidence="1">
    <location>
        <begin position="563"/>
        <end position="585"/>
    </location>
</feature>
<evidence type="ECO:0000259" key="2">
    <source>
        <dbReference type="SMART" id="SM00382"/>
    </source>
</evidence>
<proteinExistence type="predicted"/>
<protein>
    <recommendedName>
        <fullName evidence="2">AAA+ ATPase domain-containing protein</fullName>
    </recommendedName>
</protein>
<dbReference type="AlphaFoldDB" id="C4WEH2"/>